<name>A0AAU9M6Z7_9ASTR</name>
<accession>A0AAU9M6Z7</accession>
<dbReference type="AlphaFoldDB" id="A0AAU9M6Z7"/>
<evidence type="ECO:0000313" key="1">
    <source>
        <dbReference type="EMBL" id="CAH1421301.1"/>
    </source>
</evidence>
<evidence type="ECO:0000313" key="2">
    <source>
        <dbReference type="Proteomes" id="UP001157418"/>
    </source>
</evidence>
<keyword evidence="2" id="KW-1185">Reference proteome</keyword>
<organism evidence="1 2">
    <name type="scientific">Lactuca virosa</name>
    <dbReference type="NCBI Taxonomy" id="75947"/>
    <lineage>
        <taxon>Eukaryota</taxon>
        <taxon>Viridiplantae</taxon>
        <taxon>Streptophyta</taxon>
        <taxon>Embryophyta</taxon>
        <taxon>Tracheophyta</taxon>
        <taxon>Spermatophyta</taxon>
        <taxon>Magnoliopsida</taxon>
        <taxon>eudicotyledons</taxon>
        <taxon>Gunneridae</taxon>
        <taxon>Pentapetalae</taxon>
        <taxon>asterids</taxon>
        <taxon>campanulids</taxon>
        <taxon>Asterales</taxon>
        <taxon>Asteraceae</taxon>
        <taxon>Cichorioideae</taxon>
        <taxon>Cichorieae</taxon>
        <taxon>Lactucinae</taxon>
        <taxon>Lactuca</taxon>
    </lineage>
</organism>
<reference evidence="1 2" key="1">
    <citation type="submission" date="2022-01" db="EMBL/GenBank/DDBJ databases">
        <authorList>
            <person name="Xiong W."/>
            <person name="Schranz E."/>
        </authorList>
    </citation>
    <scope>NUCLEOTIDE SEQUENCE [LARGE SCALE GENOMIC DNA]</scope>
</reference>
<gene>
    <name evidence="1" type="ORF">LVIROSA_LOCUS8711</name>
</gene>
<dbReference type="EMBL" id="CAKMRJ010001112">
    <property type="protein sequence ID" value="CAH1421301.1"/>
    <property type="molecule type" value="Genomic_DNA"/>
</dbReference>
<comment type="caution">
    <text evidence="1">The sequence shown here is derived from an EMBL/GenBank/DDBJ whole genome shotgun (WGS) entry which is preliminary data.</text>
</comment>
<proteinExistence type="predicted"/>
<protein>
    <submittedName>
        <fullName evidence="1">Uncharacterized protein</fullName>
    </submittedName>
</protein>
<sequence>MDVTKILNNKINSLLQIQADNGGRKFVTGVEMEYLLKSRENCFRSLVESLEQKQVERLVVHSKSFDYEIQKLCDVAKERHDIFIEQITKMKDLVDLKVVELKSEMAKEVEKMEKNYTLLHSKVDVVATAIKKLILRSQFLN</sequence>
<dbReference type="Proteomes" id="UP001157418">
    <property type="component" value="Unassembled WGS sequence"/>
</dbReference>